<organism evidence="2 3">
    <name type="scientific">Amphibalanus amphitrite</name>
    <name type="common">Striped barnacle</name>
    <name type="synonym">Balanus amphitrite</name>
    <dbReference type="NCBI Taxonomy" id="1232801"/>
    <lineage>
        <taxon>Eukaryota</taxon>
        <taxon>Metazoa</taxon>
        <taxon>Ecdysozoa</taxon>
        <taxon>Arthropoda</taxon>
        <taxon>Crustacea</taxon>
        <taxon>Multicrustacea</taxon>
        <taxon>Cirripedia</taxon>
        <taxon>Thoracica</taxon>
        <taxon>Thoracicalcarea</taxon>
        <taxon>Balanomorpha</taxon>
        <taxon>Balanoidea</taxon>
        <taxon>Balanidae</taxon>
        <taxon>Amphibalaninae</taxon>
        <taxon>Amphibalanus</taxon>
    </lineage>
</organism>
<evidence type="ECO:0000256" key="1">
    <source>
        <dbReference type="SAM" id="MobiDB-lite"/>
    </source>
</evidence>
<feature type="compositionally biased region" description="Basic and acidic residues" evidence="1">
    <location>
        <begin position="579"/>
        <end position="592"/>
    </location>
</feature>
<accession>A0A6A4W466</accession>
<feature type="region of interest" description="Disordered" evidence="1">
    <location>
        <begin position="415"/>
        <end position="441"/>
    </location>
</feature>
<sequence>MFQAATESGVHDAESEAPPPEAVEMESVQRCLSELEALVLRLTALEDMVAARQAAPLPAGQPSRVPDPPSEPRPDKGNAAGGDGPISLGSDVESAASDMPELESWPSSDSLDATTEASPKPAGGTAERPDTCAHSEGLTVPGSPEDIPEPERRQPDPARPSPPGRDSADSGRGRSSELDSELRRTPAVSPGLDSTDTGDRPVSADTAGHTDTTGHADSLVEDLAGLRKRLEELRWRRIFPSQTMSGAAGEPGRSPDSGELELSVVGDEPILPEPRTDVRTEEYTDELGRRVVVTTTVRTTYERAEDDDEGNAVVLERVHRRVQRVVYVDGEPQEVAEEEGGQGPAVEYVPEDFELPEPTETVTEEEYEDDQGRRVVVRTTLRTTFEETTDEDGCVVILEKQQKRIHRRIYEGDELVEEVEDGDSQPDVEGSAGPEVPPPSERVEVKEIVDELGRRVEFQDDDPSSATIIELVVRRVTRTVYVNDVVVELVEEDPSEPERRVVPAVSGPAQERVSPTTGENEQSVENVQDDDPSSATLIELVVRRVTRTVYVNDVVVEIVEEDPSEPERRELPAVSGPAQERDVSNYWRERSK</sequence>
<dbReference type="Proteomes" id="UP000440578">
    <property type="component" value="Unassembled WGS sequence"/>
</dbReference>
<gene>
    <name evidence="2" type="ORF">FJT64_005878</name>
</gene>
<keyword evidence="3" id="KW-1185">Reference proteome</keyword>
<protein>
    <submittedName>
        <fullName evidence="2">Uncharacterized protein</fullName>
    </submittedName>
</protein>
<feature type="region of interest" description="Disordered" evidence="1">
    <location>
        <begin position="494"/>
        <end position="531"/>
    </location>
</feature>
<comment type="caution">
    <text evidence="2">The sequence shown here is derived from an EMBL/GenBank/DDBJ whole genome shotgun (WGS) entry which is preliminary data.</text>
</comment>
<proteinExistence type="predicted"/>
<feature type="region of interest" description="Disordered" evidence="1">
    <location>
        <begin position="1"/>
        <end position="28"/>
    </location>
</feature>
<feature type="compositionally biased region" description="Polar residues" evidence="1">
    <location>
        <begin position="513"/>
        <end position="526"/>
    </location>
</feature>
<feature type="region of interest" description="Disordered" evidence="1">
    <location>
        <begin position="53"/>
        <end position="218"/>
    </location>
</feature>
<feature type="region of interest" description="Disordered" evidence="1">
    <location>
        <begin position="561"/>
        <end position="592"/>
    </location>
</feature>
<evidence type="ECO:0000313" key="2">
    <source>
        <dbReference type="EMBL" id="KAF0296651.1"/>
    </source>
</evidence>
<feature type="compositionally biased region" description="Polar residues" evidence="1">
    <location>
        <begin position="105"/>
        <end position="117"/>
    </location>
</feature>
<dbReference type="AlphaFoldDB" id="A0A6A4W466"/>
<feature type="compositionally biased region" description="Acidic residues" evidence="1">
    <location>
        <begin position="415"/>
        <end position="426"/>
    </location>
</feature>
<reference evidence="2 3" key="1">
    <citation type="submission" date="2019-07" db="EMBL/GenBank/DDBJ databases">
        <title>Draft genome assembly of a fouling barnacle, Amphibalanus amphitrite (Darwin, 1854): The first reference genome for Thecostraca.</title>
        <authorList>
            <person name="Kim W."/>
        </authorList>
    </citation>
    <scope>NUCLEOTIDE SEQUENCE [LARGE SCALE GENOMIC DNA]</scope>
    <source>
        <strain evidence="2">SNU_AA5</strain>
        <tissue evidence="2">Soma without cirri and trophi</tissue>
    </source>
</reference>
<evidence type="ECO:0000313" key="3">
    <source>
        <dbReference type="Proteomes" id="UP000440578"/>
    </source>
</evidence>
<feature type="region of interest" description="Disordered" evidence="1">
    <location>
        <begin position="239"/>
        <end position="283"/>
    </location>
</feature>
<feature type="compositionally biased region" description="Basic and acidic residues" evidence="1">
    <location>
        <begin position="166"/>
        <end position="184"/>
    </location>
</feature>
<feature type="compositionally biased region" description="Basic and acidic residues" evidence="1">
    <location>
        <begin position="274"/>
        <end position="283"/>
    </location>
</feature>
<name>A0A6A4W466_AMPAM</name>
<dbReference type="EMBL" id="VIIS01001545">
    <property type="protein sequence ID" value="KAF0296651.1"/>
    <property type="molecule type" value="Genomic_DNA"/>
</dbReference>